<name>A0A9X4H6T4_9FIRM</name>
<organism evidence="1 2">
    <name type="scientific">Pelotomaculum isophthalicicum JI</name>
    <dbReference type="NCBI Taxonomy" id="947010"/>
    <lineage>
        <taxon>Bacteria</taxon>
        <taxon>Bacillati</taxon>
        <taxon>Bacillota</taxon>
        <taxon>Clostridia</taxon>
        <taxon>Eubacteriales</taxon>
        <taxon>Desulfotomaculaceae</taxon>
        <taxon>Pelotomaculum</taxon>
    </lineage>
</organism>
<gene>
    <name evidence="1" type="ORF">L7E55_10160</name>
</gene>
<comment type="caution">
    <text evidence="1">The sequence shown here is derived from an EMBL/GenBank/DDBJ whole genome shotgun (WGS) entry which is preliminary data.</text>
</comment>
<dbReference type="RefSeq" id="WP_277444090.1">
    <property type="nucleotide sequence ID" value="NZ_JAKOAV010000017.1"/>
</dbReference>
<protein>
    <submittedName>
        <fullName evidence="1">DUF3800 domain-containing protein</fullName>
    </submittedName>
</protein>
<dbReference type="EMBL" id="JAKOAV010000017">
    <property type="protein sequence ID" value="MDF9408714.1"/>
    <property type="molecule type" value="Genomic_DNA"/>
</dbReference>
<dbReference type="Proteomes" id="UP001154312">
    <property type="component" value="Unassembled WGS sequence"/>
</dbReference>
<dbReference type="Pfam" id="PF12686">
    <property type="entry name" value="DUF3800"/>
    <property type="match status" value="1"/>
</dbReference>
<sequence length="186" mass="21759">MIIYVEESGFQKNWTFVAVKIFSEKSARSSVNKWRHYAASISKKFVANEYKDCKTPDQQRQKMLHEISVKGFQFWVVHFVNYRGHKKDYSEAIVKLLMDVDLTDVSLIVLDKVERSKRYMDKHIEKIREEMLCPCNVRWGLSEKEKGIQIADAICGAASRDFNNMTAPSFFYLIKHLKQGVKIIVK</sequence>
<proteinExistence type="predicted"/>
<accession>A0A9X4H6T4</accession>
<evidence type="ECO:0000313" key="1">
    <source>
        <dbReference type="EMBL" id="MDF9408714.1"/>
    </source>
</evidence>
<reference evidence="1" key="1">
    <citation type="submission" date="2022-02" db="EMBL/GenBank/DDBJ databases">
        <authorList>
            <person name="Leng L."/>
        </authorList>
    </citation>
    <scope>NUCLEOTIDE SEQUENCE</scope>
    <source>
        <strain evidence="1">JI</strain>
    </source>
</reference>
<evidence type="ECO:0000313" key="2">
    <source>
        <dbReference type="Proteomes" id="UP001154312"/>
    </source>
</evidence>
<keyword evidence="2" id="KW-1185">Reference proteome</keyword>
<dbReference type="AlphaFoldDB" id="A0A9X4H6T4"/>
<dbReference type="InterPro" id="IPR024524">
    <property type="entry name" value="DUF3800"/>
</dbReference>